<dbReference type="Pfam" id="PF00512">
    <property type="entry name" value="HisKA"/>
    <property type="match status" value="1"/>
</dbReference>
<evidence type="ECO:0000313" key="11">
    <source>
        <dbReference type="Proteomes" id="UP000515472"/>
    </source>
</evidence>
<dbReference type="GO" id="GO:0000156">
    <property type="term" value="F:phosphorelay response regulator activity"/>
    <property type="evidence" value="ECO:0007669"/>
    <property type="project" value="TreeGrafter"/>
</dbReference>
<dbReference type="FunFam" id="1.10.287.130:FF:000070">
    <property type="entry name" value="Histidine kinase sensor protein"/>
    <property type="match status" value="1"/>
</dbReference>
<evidence type="ECO:0000256" key="1">
    <source>
        <dbReference type="ARBA" id="ARBA00000085"/>
    </source>
</evidence>
<feature type="domain" description="Histidine kinase" evidence="8">
    <location>
        <begin position="195"/>
        <end position="406"/>
    </location>
</feature>
<dbReference type="PROSITE" id="PS50110">
    <property type="entry name" value="RESPONSE_REGULATORY"/>
    <property type="match status" value="1"/>
</dbReference>
<dbReference type="InterPro" id="IPR003661">
    <property type="entry name" value="HisK_dim/P_dom"/>
</dbReference>
<proteinExistence type="predicted"/>
<dbReference type="Gene3D" id="3.30.565.10">
    <property type="entry name" value="Histidine kinase-like ATPase, C-terminal domain"/>
    <property type="match status" value="1"/>
</dbReference>
<dbReference type="InterPro" id="IPR036890">
    <property type="entry name" value="HATPase_C_sf"/>
</dbReference>
<dbReference type="SMART" id="SM00388">
    <property type="entry name" value="HisKA"/>
    <property type="match status" value="1"/>
</dbReference>
<dbReference type="SMART" id="SM00387">
    <property type="entry name" value="HATPase_c"/>
    <property type="match status" value="1"/>
</dbReference>
<dbReference type="CDD" id="cd00156">
    <property type="entry name" value="REC"/>
    <property type="match status" value="1"/>
</dbReference>
<dbReference type="InterPro" id="IPR003594">
    <property type="entry name" value="HATPase_dom"/>
</dbReference>
<evidence type="ECO:0000256" key="2">
    <source>
        <dbReference type="ARBA" id="ARBA00012438"/>
    </source>
</evidence>
<feature type="modified residue" description="4-aspartylphosphate" evidence="6">
    <location>
        <position position="51"/>
    </location>
</feature>
<evidence type="ECO:0000256" key="3">
    <source>
        <dbReference type="ARBA" id="ARBA00022553"/>
    </source>
</evidence>
<evidence type="ECO:0000256" key="4">
    <source>
        <dbReference type="ARBA" id="ARBA00022679"/>
    </source>
</evidence>
<evidence type="ECO:0000256" key="7">
    <source>
        <dbReference type="SAM" id="Coils"/>
    </source>
</evidence>
<evidence type="ECO:0000313" key="10">
    <source>
        <dbReference type="EMBL" id="BCG47761.1"/>
    </source>
</evidence>
<dbReference type="PROSITE" id="PS50109">
    <property type="entry name" value="HIS_KIN"/>
    <property type="match status" value="1"/>
</dbReference>
<dbReference type="Proteomes" id="UP000515472">
    <property type="component" value="Chromosome"/>
</dbReference>
<evidence type="ECO:0000259" key="9">
    <source>
        <dbReference type="PROSITE" id="PS50110"/>
    </source>
</evidence>
<reference evidence="10 11" key="1">
    <citation type="submission" date="2020-06" db="EMBL/GenBank/DDBJ databases">
        <title>Interaction of electrochemicaly active bacteria, Geobacter bremensis R4 on different carbon anode.</title>
        <authorList>
            <person name="Meng L."/>
            <person name="Yoshida N."/>
        </authorList>
    </citation>
    <scope>NUCLEOTIDE SEQUENCE [LARGE SCALE GENOMIC DNA]</scope>
    <source>
        <strain evidence="10 11">R4</strain>
    </source>
</reference>
<dbReference type="EC" id="2.7.13.3" evidence="2"/>
<dbReference type="InterPro" id="IPR036097">
    <property type="entry name" value="HisK_dim/P_sf"/>
</dbReference>
<dbReference type="SUPFAM" id="SSF52172">
    <property type="entry name" value="CheY-like"/>
    <property type="match status" value="1"/>
</dbReference>
<dbReference type="InterPro" id="IPR011006">
    <property type="entry name" value="CheY-like_superfamily"/>
</dbReference>
<dbReference type="InterPro" id="IPR001789">
    <property type="entry name" value="Sig_transdc_resp-reg_receiver"/>
</dbReference>
<gene>
    <name evidence="10" type="ORF">GEOBRER4_n2608</name>
</gene>
<protein>
    <recommendedName>
        <fullName evidence="2">histidine kinase</fullName>
        <ecNumber evidence="2">2.7.13.3</ecNumber>
    </recommendedName>
</protein>
<dbReference type="Gene3D" id="1.10.287.130">
    <property type="match status" value="1"/>
</dbReference>
<dbReference type="PANTHER" id="PTHR42878">
    <property type="entry name" value="TWO-COMPONENT HISTIDINE KINASE"/>
    <property type="match status" value="1"/>
</dbReference>
<dbReference type="InterPro" id="IPR005467">
    <property type="entry name" value="His_kinase_dom"/>
</dbReference>
<dbReference type="Pfam" id="PF02518">
    <property type="entry name" value="HATPase_c"/>
    <property type="match status" value="1"/>
</dbReference>
<dbReference type="FunFam" id="3.30.565.10:FF:000006">
    <property type="entry name" value="Sensor histidine kinase WalK"/>
    <property type="match status" value="1"/>
</dbReference>
<keyword evidence="11" id="KW-1185">Reference proteome</keyword>
<dbReference type="PRINTS" id="PR00344">
    <property type="entry name" value="BCTRLSENSOR"/>
</dbReference>
<dbReference type="Gene3D" id="3.40.50.2300">
    <property type="match status" value="1"/>
</dbReference>
<feature type="domain" description="Response regulatory" evidence="9">
    <location>
        <begin position="2"/>
        <end position="119"/>
    </location>
</feature>
<keyword evidence="4" id="KW-0808">Transferase</keyword>
<dbReference type="GO" id="GO:0000155">
    <property type="term" value="F:phosphorelay sensor kinase activity"/>
    <property type="evidence" value="ECO:0007669"/>
    <property type="project" value="InterPro"/>
</dbReference>
<dbReference type="EMBL" id="AP023213">
    <property type="protein sequence ID" value="BCG47761.1"/>
    <property type="molecule type" value="Genomic_DNA"/>
</dbReference>
<dbReference type="InterPro" id="IPR050351">
    <property type="entry name" value="BphY/WalK/GraS-like"/>
</dbReference>
<dbReference type="Pfam" id="PF00072">
    <property type="entry name" value="Response_reg"/>
    <property type="match status" value="1"/>
</dbReference>
<dbReference type="KEGG" id="gbn:GEOBRER4_25110"/>
<evidence type="ECO:0000256" key="6">
    <source>
        <dbReference type="PROSITE-ProRule" id="PRU00169"/>
    </source>
</evidence>
<feature type="coiled-coil region" evidence="7">
    <location>
        <begin position="147"/>
        <end position="188"/>
    </location>
</feature>
<keyword evidence="5 10" id="KW-0418">Kinase</keyword>
<dbReference type="SUPFAM" id="SSF55874">
    <property type="entry name" value="ATPase domain of HSP90 chaperone/DNA topoisomerase II/histidine kinase"/>
    <property type="match status" value="1"/>
</dbReference>
<dbReference type="CDD" id="cd00082">
    <property type="entry name" value="HisKA"/>
    <property type="match status" value="1"/>
</dbReference>
<dbReference type="GO" id="GO:0030295">
    <property type="term" value="F:protein kinase activator activity"/>
    <property type="evidence" value="ECO:0007669"/>
    <property type="project" value="TreeGrafter"/>
</dbReference>
<organism evidence="10 11">
    <name type="scientific">Citrifermentans bremense</name>
    <dbReference type="NCBI Taxonomy" id="60035"/>
    <lineage>
        <taxon>Bacteria</taxon>
        <taxon>Pseudomonadati</taxon>
        <taxon>Thermodesulfobacteriota</taxon>
        <taxon>Desulfuromonadia</taxon>
        <taxon>Geobacterales</taxon>
        <taxon>Geobacteraceae</taxon>
        <taxon>Citrifermentans</taxon>
    </lineage>
</organism>
<dbReference type="SMART" id="SM00448">
    <property type="entry name" value="REC"/>
    <property type="match status" value="1"/>
</dbReference>
<evidence type="ECO:0000256" key="5">
    <source>
        <dbReference type="ARBA" id="ARBA00022777"/>
    </source>
</evidence>
<dbReference type="SUPFAM" id="SSF47384">
    <property type="entry name" value="Homodimeric domain of signal transducing histidine kinase"/>
    <property type="match status" value="1"/>
</dbReference>
<name>A0A6S6M8D2_9BACT</name>
<comment type="catalytic activity">
    <reaction evidence="1">
        <text>ATP + protein L-histidine = ADP + protein N-phospho-L-histidine.</text>
        <dbReference type="EC" id="2.7.13.3"/>
    </reaction>
</comment>
<evidence type="ECO:0000259" key="8">
    <source>
        <dbReference type="PROSITE" id="PS50109"/>
    </source>
</evidence>
<dbReference type="RefSeq" id="WP_185242609.1">
    <property type="nucleotide sequence ID" value="NZ_AP023213.1"/>
</dbReference>
<dbReference type="PANTHER" id="PTHR42878:SF15">
    <property type="entry name" value="BACTERIOPHYTOCHROME"/>
    <property type="match status" value="1"/>
</dbReference>
<dbReference type="InterPro" id="IPR004358">
    <property type="entry name" value="Sig_transdc_His_kin-like_C"/>
</dbReference>
<sequence length="406" mass="45887">MKVLVVDDSRNDRKIIRYNFEWHGCQVVEASNGKKGLELAAAERPDLIISDCLMPVMDGFQFLHEIKEFQDLRSIPFIFYSAVYTGSREAEMATSLGARAFLVKPMRPEELWDEVGRLLAAEPAEPAEEQKPWREEEFLRNYSQLVAGKLEEMVRELSETNESLLRLNGELERRVVERTSQLEAANRELDMFSYSISHDLRAPLRHLEGFSQALIEEYAAKLNHTGKEYLERLRKSALRLTDMIDALLELSRHSRGKLVKESMDLSSLAGEVAAQLARSQPERKVSFEVAEGMMVRGDARLLKVVLEQLIGNAWKFTEPRGDEALVEVFATELDGRPACAVRDNGVGFEMGYADKLFSPFQRLHAQNEFPGRGIGLAIARRIITRHGGKIEAKAELGKGATFTFAV</sequence>
<keyword evidence="3 6" id="KW-0597">Phosphoprotein</keyword>
<keyword evidence="7" id="KW-0175">Coiled coil</keyword>
<dbReference type="AlphaFoldDB" id="A0A6S6M8D2"/>
<dbReference type="GO" id="GO:0007234">
    <property type="term" value="P:osmosensory signaling via phosphorelay pathway"/>
    <property type="evidence" value="ECO:0007669"/>
    <property type="project" value="TreeGrafter"/>
</dbReference>
<accession>A0A6S6M8D2</accession>